<dbReference type="Pfam" id="PF04564">
    <property type="entry name" value="U-box"/>
    <property type="match status" value="1"/>
</dbReference>
<dbReference type="CDD" id="cd16664">
    <property type="entry name" value="RING-Ubox_PUB"/>
    <property type="match status" value="1"/>
</dbReference>
<dbReference type="InterPro" id="IPR045210">
    <property type="entry name" value="RING-Ubox_PUB"/>
</dbReference>
<sequence length="170" mass="19179">MPVSLEPLDVGVQIQYNFCCPISLELMRDPVTICTGQMYDRTSIESWVATENTTCPVTRSPLTDFTPILNHTLRRLIQEWCVANWSFGGEIIPTSKQPTYSTMVKNLLNQASSRSAPFDLRLSALRRLRGLTHDSVKNRSVIARNNAREILLAIAFFNLDSNSNSSEFSH</sequence>
<dbReference type="InterPro" id="IPR013083">
    <property type="entry name" value="Znf_RING/FYVE/PHD"/>
</dbReference>
<evidence type="ECO:0000256" key="3">
    <source>
        <dbReference type="RuleBase" id="RU369093"/>
    </source>
</evidence>
<dbReference type="GO" id="GO:0016567">
    <property type="term" value="P:protein ubiquitination"/>
    <property type="evidence" value="ECO:0007669"/>
    <property type="project" value="UniProtKB-UniRule"/>
</dbReference>
<gene>
    <name evidence="5" type="ORF">Fot_11390</name>
</gene>
<dbReference type="PANTHER" id="PTHR22849">
    <property type="entry name" value="WDSAM1 PROTEIN"/>
    <property type="match status" value="1"/>
</dbReference>
<dbReference type="EMBL" id="JBFOLJ010000003">
    <property type="protein sequence ID" value="KAL2549860.1"/>
    <property type="molecule type" value="Genomic_DNA"/>
</dbReference>
<protein>
    <recommendedName>
        <fullName evidence="3 4">U-box domain-containing protein</fullName>
        <ecNumber evidence="3">2.3.2.27</ecNumber>
    </recommendedName>
    <alternativeName>
        <fullName evidence="3">RING-type E3 ubiquitin transferase PUB</fullName>
    </alternativeName>
</protein>
<evidence type="ECO:0000259" key="4">
    <source>
        <dbReference type="PROSITE" id="PS51698"/>
    </source>
</evidence>
<evidence type="ECO:0000256" key="2">
    <source>
        <dbReference type="ARBA" id="ARBA00022679"/>
    </source>
</evidence>
<reference evidence="6" key="1">
    <citation type="submission" date="2024-07" db="EMBL/GenBank/DDBJ databases">
        <title>Two chromosome-level genome assemblies of Korean endemic species Abeliophyllum distichum and Forsythia ovata (Oleaceae).</title>
        <authorList>
            <person name="Jang H."/>
        </authorList>
    </citation>
    <scope>NUCLEOTIDE SEQUENCE [LARGE SCALE GENOMIC DNA]</scope>
</reference>
<dbReference type="PROSITE" id="PS51698">
    <property type="entry name" value="U_BOX"/>
    <property type="match status" value="1"/>
</dbReference>
<comment type="function">
    <text evidence="3">Functions as an E3 ubiquitin ligase.</text>
</comment>
<dbReference type="InterPro" id="IPR045185">
    <property type="entry name" value="PUB22/23/24-like"/>
</dbReference>
<evidence type="ECO:0000313" key="5">
    <source>
        <dbReference type="EMBL" id="KAL2549860.1"/>
    </source>
</evidence>
<proteinExistence type="predicted"/>
<comment type="pathway">
    <text evidence="1 3">Protein modification; protein ubiquitination.</text>
</comment>
<dbReference type="PANTHER" id="PTHR22849:SF112">
    <property type="entry name" value="U-BOX DOMAIN-CONTAINING PROTEIN 26"/>
    <property type="match status" value="1"/>
</dbReference>
<name>A0ABD1WN96_9LAMI</name>
<dbReference type="EC" id="2.3.2.27" evidence="3"/>
<organism evidence="5 6">
    <name type="scientific">Forsythia ovata</name>
    <dbReference type="NCBI Taxonomy" id="205694"/>
    <lineage>
        <taxon>Eukaryota</taxon>
        <taxon>Viridiplantae</taxon>
        <taxon>Streptophyta</taxon>
        <taxon>Embryophyta</taxon>
        <taxon>Tracheophyta</taxon>
        <taxon>Spermatophyta</taxon>
        <taxon>Magnoliopsida</taxon>
        <taxon>eudicotyledons</taxon>
        <taxon>Gunneridae</taxon>
        <taxon>Pentapetalae</taxon>
        <taxon>asterids</taxon>
        <taxon>lamiids</taxon>
        <taxon>Lamiales</taxon>
        <taxon>Oleaceae</taxon>
        <taxon>Forsythieae</taxon>
        <taxon>Forsythia</taxon>
    </lineage>
</organism>
<comment type="catalytic activity">
    <reaction evidence="3">
        <text>S-ubiquitinyl-[E2 ubiquitin-conjugating enzyme]-L-cysteine + [acceptor protein]-L-lysine = [E2 ubiquitin-conjugating enzyme]-L-cysteine + N(6)-ubiquitinyl-[acceptor protein]-L-lysine.</text>
        <dbReference type="EC" id="2.3.2.27"/>
    </reaction>
</comment>
<keyword evidence="6" id="KW-1185">Reference proteome</keyword>
<dbReference type="SMART" id="SM00504">
    <property type="entry name" value="Ubox"/>
    <property type="match status" value="1"/>
</dbReference>
<feature type="domain" description="U-box" evidence="4">
    <location>
        <begin position="13"/>
        <end position="87"/>
    </location>
</feature>
<comment type="caution">
    <text evidence="5">The sequence shown here is derived from an EMBL/GenBank/DDBJ whole genome shotgun (WGS) entry which is preliminary data.</text>
</comment>
<evidence type="ECO:0000313" key="6">
    <source>
        <dbReference type="Proteomes" id="UP001604277"/>
    </source>
</evidence>
<dbReference type="Gene3D" id="3.30.40.10">
    <property type="entry name" value="Zinc/RING finger domain, C3HC4 (zinc finger)"/>
    <property type="match status" value="1"/>
</dbReference>
<dbReference type="Proteomes" id="UP001604277">
    <property type="component" value="Unassembled WGS sequence"/>
</dbReference>
<accession>A0ABD1WN96</accession>
<keyword evidence="3" id="KW-0833">Ubl conjugation pathway</keyword>
<dbReference type="AlphaFoldDB" id="A0ABD1WN96"/>
<keyword evidence="2 3" id="KW-0808">Transferase</keyword>
<evidence type="ECO:0000256" key="1">
    <source>
        <dbReference type="ARBA" id="ARBA00004906"/>
    </source>
</evidence>
<dbReference type="GO" id="GO:0061630">
    <property type="term" value="F:ubiquitin protein ligase activity"/>
    <property type="evidence" value="ECO:0007669"/>
    <property type="project" value="UniProtKB-UniRule"/>
</dbReference>
<dbReference type="SUPFAM" id="SSF57850">
    <property type="entry name" value="RING/U-box"/>
    <property type="match status" value="1"/>
</dbReference>
<dbReference type="InterPro" id="IPR003613">
    <property type="entry name" value="Ubox_domain"/>
</dbReference>